<dbReference type="InterPro" id="IPR036163">
    <property type="entry name" value="HMA_dom_sf"/>
</dbReference>
<reference evidence="2" key="1">
    <citation type="submission" date="2011-05" db="EMBL/GenBank/DDBJ databases">
        <title>Complete sequence of Desulfotomaculum ruminis DSM 2154.</title>
        <authorList>
            <person name="Lucas S."/>
            <person name="Copeland A."/>
            <person name="Lapidus A."/>
            <person name="Cheng J.-F."/>
            <person name="Goodwin L."/>
            <person name="Pitluck S."/>
            <person name="Lu M."/>
            <person name="Detter J.C."/>
            <person name="Han C."/>
            <person name="Tapia R."/>
            <person name="Land M."/>
            <person name="Hauser L."/>
            <person name="Kyrpides N."/>
            <person name="Ivanova N."/>
            <person name="Mikhailova N."/>
            <person name="Pagani I."/>
            <person name="Stams A.J.M."/>
            <person name="Plugge C.M."/>
            <person name="Muyzer G."/>
            <person name="Kuever J."/>
            <person name="Parshina S.N."/>
            <person name="Ivanova A.E."/>
            <person name="Nazina T.N."/>
            <person name="Brambilla E."/>
            <person name="Spring S."/>
            <person name="Klenk H.-P."/>
            <person name="Woyke T."/>
        </authorList>
    </citation>
    <scope>NUCLEOTIDE SEQUENCE [LARGE SCALE GENOMIC DNA]</scope>
    <source>
        <strain evidence="2">ATCC 23193 / DSM 2154 / NCIB 8452 / DL</strain>
    </source>
</reference>
<protein>
    <submittedName>
        <fullName evidence="1">Copper ion-binding protein</fullName>
    </submittedName>
</protein>
<proteinExistence type="predicted"/>
<dbReference type="Proteomes" id="UP000009234">
    <property type="component" value="Chromosome"/>
</dbReference>
<accession>F6DT18</accession>
<dbReference type="HOGENOM" id="CLU_2698662_0_0_9"/>
<sequence length="73" mass="8283">MSEQVIFRVWEMDTDTQKLEVINAMEKYSGVLEVEADMETQLVKVLFEPSNILAGDLMDSVEAAGYQVSIIQR</sequence>
<reference evidence="1 2" key="2">
    <citation type="journal article" date="2012" name="Stand. Genomic Sci.">
        <title>Complete genome sequence of the sulfate-reducing firmicute Desulfotomaculum ruminis type strain (DL(T)).</title>
        <authorList>
            <person name="Spring S."/>
            <person name="Visser M."/>
            <person name="Lu M."/>
            <person name="Copeland A."/>
            <person name="Lapidus A."/>
            <person name="Lucas S."/>
            <person name="Cheng J.F."/>
            <person name="Han C."/>
            <person name="Tapia R."/>
            <person name="Goodwin L.A."/>
            <person name="Pitluck S."/>
            <person name="Ivanova N."/>
            <person name="Land M."/>
            <person name="Hauser L."/>
            <person name="Larimer F."/>
            <person name="Rohde M."/>
            <person name="Goker M."/>
            <person name="Detter J.C."/>
            <person name="Kyrpides N.C."/>
            <person name="Woyke T."/>
            <person name="Schaap P.J."/>
            <person name="Plugge C.M."/>
            <person name="Muyzer G."/>
            <person name="Kuever J."/>
            <person name="Pereira I.A."/>
            <person name="Parshina S.N."/>
            <person name="Bernier-Latmani R."/>
            <person name="Stams A.J."/>
            <person name="Klenk H.P."/>
        </authorList>
    </citation>
    <scope>NUCLEOTIDE SEQUENCE [LARGE SCALE GENOMIC DNA]</scope>
    <source>
        <strain evidence="2">ATCC 23193 / DSM 2154 / NCIB 8452 / DL</strain>
    </source>
</reference>
<dbReference type="STRING" id="696281.Desru_2909"/>
<evidence type="ECO:0000313" key="1">
    <source>
        <dbReference type="EMBL" id="AEG61123.1"/>
    </source>
</evidence>
<evidence type="ECO:0000313" key="2">
    <source>
        <dbReference type="Proteomes" id="UP000009234"/>
    </source>
</evidence>
<dbReference type="Gene3D" id="3.30.70.100">
    <property type="match status" value="1"/>
</dbReference>
<dbReference type="SUPFAM" id="SSF55008">
    <property type="entry name" value="HMA, heavy metal-associated domain"/>
    <property type="match status" value="1"/>
</dbReference>
<name>F6DT18_DESRL</name>
<keyword evidence="2" id="KW-1185">Reference proteome</keyword>
<dbReference type="KEGG" id="dru:Desru_2909"/>
<dbReference type="GO" id="GO:0046872">
    <property type="term" value="F:metal ion binding"/>
    <property type="evidence" value="ECO:0007669"/>
    <property type="project" value="InterPro"/>
</dbReference>
<organism evidence="1 2">
    <name type="scientific">Desulforamulus ruminis (strain ATCC 23193 / DSM 2154 / NCIMB 8452 / DL)</name>
    <name type="common">Desulfotomaculum ruminis</name>
    <dbReference type="NCBI Taxonomy" id="696281"/>
    <lineage>
        <taxon>Bacteria</taxon>
        <taxon>Bacillati</taxon>
        <taxon>Bacillota</taxon>
        <taxon>Clostridia</taxon>
        <taxon>Eubacteriales</taxon>
        <taxon>Peptococcaceae</taxon>
        <taxon>Desulforamulus</taxon>
    </lineage>
</organism>
<dbReference type="EMBL" id="CP002780">
    <property type="protein sequence ID" value="AEG61123.1"/>
    <property type="molecule type" value="Genomic_DNA"/>
</dbReference>
<dbReference type="RefSeq" id="WP_013842875.1">
    <property type="nucleotide sequence ID" value="NC_015589.1"/>
</dbReference>
<dbReference type="AlphaFoldDB" id="F6DT18"/>
<gene>
    <name evidence="1" type="ordered locus">Desru_2909</name>
</gene>